<accession>A0A2P4PKX2</accession>
<reference evidence="1 2" key="1">
    <citation type="journal article" date="2013" name="Proc. Natl. Acad. Sci. U.S.A.">
        <title>Genome of an arbuscular mycorrhizal fungus provides insight into the oldest plant symbiosis.</title>
        <authorList>
            <person name="Tisserant E."/>
            <person name="Malbreil M."/>
            <person name="Kuo A."/>
            <person name="Kohler A."/>
            <person name="Symeonidi A."/>
            <person name="Balestrini R."/>
            <person name="Charron P."/>
            <person name="Duensing N."/>
            <person name="Frei Dit Frey N."/>
            <person name="Gianinazzi-Pearson V."/>
            <person name="Gilbert L.B."/>
            <person name="Handa Y."/>
            <person name="Herr J.R."/>
            <person name="Hijri M."/>
            <person name="Koul R."/>
            <person name="Kawaguchi M."/>
            <person name="Krajinski F."/>
            <person name="Lammers P.J."/>
            <person name="Masclaux F.G."/>
            <person name="Murat C."/>
            <person name="Morin E."/>
            <person name="Ndikumana S."/>
            <person name="Pagni M."/>
            <person name="Petitpierre D."/>
            <person name="Requena N."/>
            <person name="Rosikiewicz P."/>
            <person name="Riley R."/>
            <person name="Saito K."/>
            <person name="San Clemente H."/>
            <person name="Shapiro H."/>
            <person name="van Tuinen D."/>
            <person name="Becard G."/>
            <person name="Bonfante P."/>
            <person name="Paszkowski U."/>
            <person name="Shachar-Hill Y.Y."/>
            <person name="Tuskan G.A."/>
            <person name="Young P.W."/>
            <person name="Sanders I.R."/>
            <person name="Henrissat B."/>
            <person name="Rensing S.A."/>
            <person name="Grigoriev I.V."/>
            <person name="Corradi N."/>
            <person name="Roux C."/>
            <person name="Martin F."/>
        </authorList>
    </citation>
    <scope>NUCLEOTIDE SEQUENCE [LARGE SCALE GENOMIC DNA]</scope>
    <source>
        <strain evidence="1 2">DAOM 197198</strain>
    </source>
</reference>
<keyword evidence="2" id="KW-1185">Reference proteome</keyword>
<dbReference type="Proteomes" id="UP000018888">
    <property type="component" value="Unassembled WGS sequence"/>
</dbReference>
<dbReference type="VEuPathDB" id="FungiDB:RhiirFUN_016583"/>
<gene>
    <name evidence="1" type="ORF">GLOIN_2v1781023</name>
</gene>
<protein>
    <submittedName>
        <fullName evidence="1">Uncharacterized protein</fullName>
    </submittedName>
</protein>
<proteinExistence type="predicted"/>
<reference evidence="1 2" key="2">
    <citation type="journal article" date="2018" name="New Phytol.">
        <title>High intraspecific genome diversity in the model arbuscular mycorrhizal symbiont Rhizophagus irregularis.</title>
        <authorList>
            <person name="Chen E.C.H."/>
            <person name="Morin E."/>
            <person name="Beaudet D."/>
            <person name="Noel J."/>
            <person name="Yildirir G."/>
            <person name="Ndikumana S."/>
            <person name="Charron P."/>
            <person name="St-Onge C."/>
            <person name="Giorgi J."/>
            <person name="Kruger M."/>
            <person name="Marton T."/>
            <person name="Ropars J."/>
            <person name="Grigoriev I.V."/>
            <person name="Hainaut M."/>
            <person name="Henrissat B."/>
            <person name="Roux C."/>
            <person name="Martin F."/>
            <person name="Corradi N."/>
        </authorList>
    </citation>
    <scope>NUCLEOTIDE SEQUENCE [LARGE SCALE GENOMIC DNA]</scope>
    <source>
        <strain evidence="1 2">DAOM 197198</strain>
    </source>
</reference>
<name>A0A2P4PKX2_RHIID</name>
<comment type="caution">
    <text evidence="1">The sequence shown here is derived from an EMBL/GenBank/DDBJ whole genome shotgun (WGS) entry which is preliminary data.</text>
</comment>
<dbReference type="EMBL" id="AUPC02000200">
    <property type="protein sequence ID" value="POG66041.1"/>
    <property type="molecule type" value="Genomic_DNA"/>
</dbReference>
<dbReference type="VEuPathDB" id="FungiDB:RhiirFUN_016582"/>
<evidence type="ECO:0000313" key="1">
    <source>
        <dbReference type="EMBL" id="POG66041.1"/>
    </source>
</evidence>
<dbReference type="AlphaFoldDB" id="A0A2P4PKX2"/>
<sequence length="245" mass="29885">MPQTDLAEDAVHIHLKSLNMVYSDPYIHLSVADSHINYDLPRMRGNETPSDWKDRIWGTLMEYRKNHLLTDYNKRYLIARKQTYLLYQYKHWHANCIENEYCDMSFEDYMKLKNNLVPPCYFTKKVIRRYEMWLENVSNRIQRIRQKHKMQIIQRAYRNYKKRPKSLAKRIWEAVRNDGTPDNKKYLGITSCIPYINWEFEKKNQLYVRLANVTYDIIFKIFYQRDYIIIRGSDWTNQVKVATES</sequence>
<evidence type="ECO:0000313" key="2">
    <source>
        <dbReference type="Proteomes" id="UP000018888"/>
    </source>
</evidence>
<organism evidence="1 2">
    <name type="scientific">Rhizophagus irregularis (strain DAOM 181602 / DAOM 197198 / MUCL 43194)</name>
    <name type="common">Arbuscular mycorrhizal fungus</name>
    <name type="synonym">Glomus intraradices</name>
    <dbReference type="NCBI Taxonomy" id="747089"/>
    <lineage>
        <taxon>Eukaryota</taxon>
        <taxon>Fungi</taxon>
        <taxon>Fungi incertae sedis</taxon>
        <taxon>Mucoromycota</taxon>
        <taxon>Glomeromycotina</taxon>
        <taxon>Glomeromycetes</taxon>
        <taxon>Glomerales</taxon>
        <taxon>Glomeraceae</taxon>
        <taxon>Rhizophagus</taxon>
    </lineage>
</organism>